<protein>
    <submittedName>
        <fullName evidence="1">Uncharacterized protein</fullName>
    </submittedName>
</protein>
<name>A0ABQ1JEY7_9PROT</name>
<evidence type="ECO:0000313" key="2">
    <source>
        <dbReference type="Proteomes" id="UP000628854"/>
    </source>
</evidence>
<comment type="caution">
    <text evidence="1">The sequence shown here is derived from an EMBL/GenBank/DDBJ whole genome shotgun (WGS) entry which is preliminary data.</text>
</comment>
<gene>
    <name evidence="1" type="ORF">GCM10011503_12260</name>
</gene>
<accession>A0ABQ1JEY7</accession>
<proteinExistence type="predicted"/>
<keyword evidence="2" id="KW-1185">Reference proteome</keyword>
<evidence type="ECO:0000313" key="1">
    <source>
        <dbReference type="EMBL" id="GGB64983.1"/>
    </source>
</evidence>
<dbReference type="EMBL" id="BMKF01000001">
    <property type="protein sequence ID" value="GGB64983.1"/>
    <property type="molecule type" value="Genomic_DNA"/>
</dbReference>
<organism evidence="1 2">
    <name type="scientific">Henriciella pelagia</name>
    <dbReference type="NCBI Taxonomy" id="1977912"/>
    <lineage>
        <taxon>Bacteria</taxon>
        <taxon>Pseudomonadati</taxon>
        <taxon>Pseudomonadota</taxon>
        <taxon>Alphaproteobacteria</taxon>
        <taxon>Hyphomonadales</taxon>
        <taxon>Hyphomonadaceae</taxon>
        <taxon>Henriciella</taxon>
    </lineage>
</organism>
<reference evidence="2" key="1">
    <citation type="journal article" date="2019" name="Int. J. Syst. Evol. Microbiol.">
        <title>The Global Catalogue of Microorganisms (GCM) 10K type strain sequencing project: providing services to taxonomists for standard genome sequencing and annotation.</title>
        <authorList>
            <consortium name="The Broad Institute Genomics Platform"/>
            <consortium name="The Broad Institute Genome Sequencing Center for Infectious Disease"/>
            <person name="Wu L."/>
            <person name="Ma J."/>
        </authorList>
    </citation>
    <scope>NUCLEOTIDE SEQUENCE [LARGE SCALE GENOMIC DNA]</scope>
    <source>
        <strain evidence="2">CGMCC 1.15928</strain>
    </source>
</reference>
<dbReference type="Proteomes" id="UP000628854">
    <property type="component" value="Unassembled WGS sequence"/>
</dbReference>
<sequence>MAAPWERTRSVTRASGIPFRFIASPTNFKAADLFRVFCNEALDDFDFMLDRAREECVFH</sequence>